<feature type="transmembrane region" description="Helical" evidence="2">
    <location>
        <begin position="47"/>
        <end position="66"/>
    </location>
</feature>
<sequence length="273" mass="30484">MTQVLGVLVIGMVASAVLDQVVLVLLPHTDRGVLANGVGTFTDRVALPFLSAVLGGVLGAFVSLYVTANPSLWQRVGACTALGLTLGAFVTVWRHAERALPQQLFELRQQVTDHRRWDRIRERIRTERSQIEFGRRWSHIPGRILTVAWFLLQSLPAGFVCLLYFKHFLASSELHMVVLAVAIAAVGQVSILLLVHIAWPRMRKQRLARLNKFEAELTQVESERASELERQAQEVEASEHRLVERLRQALAEAGTAADQLGPVRRAVKALLRI</sequence>
<keyword evidence="2" id="KW-0812">Transmembrane</keyword>
<dbReference type="RefSeq" id="WP_183339795.1">
    <property type="nucleotide sequence ID" value="NZ_JACHZG010000001.1"/>
</dbReference>
<dbReference type="EMBL" id="JACHZG010000001">
    <property type="protein sequence ID" value="MBB3328110.1"/>
    <property type="molecule type" value="Genomic_DNA"/>
</dbReference>
<proteinExistence type="predicted"/>
<keyword evidence="1" id="KW-0175">Coiled coil</keyword>
<comment type="caution">
    <text evidence="3">The sequence shown here is derived from an EMBL/GenBank/DDBJ whole genome shotgun (WGS) entry which is preliminary data.</text>
</comment>
<feature type="transmembrane region" description="Helical" evidence="2">
    <location>
        <begin position="177"/>
        <end position="199"/>
    </location>
</feature>
<feature type="transmembrane region" description="Helical" evidence="2">
    <location>
        <begin position="6"/>
        <end position="26"/>
    </location>
</feature>
<evidence type="ECO:0000313" key="3">
    <source>
        <dbReference type="EMBL" id="MBB3328110.1"/>
    </source>
</evidence>
<evidence type="ECO:0000256" key="1">
    <source>
        <dbReference type="SAM" id="Coils"/>
    </source>
</evidence>
<feature type="transmembrane region" description="Helical" evidence="2">
    <location>
        <begin position="144"/>
        <end position="165"/>
    </location>
</feature>
<evidence type="ECO:0000313" key="4">
    <source>
        <dbReference type="Proteomes" id="UP000565572"/>
    </source>
</evidence>
<feature type="coiled-coil region" evidence="1">
    <location>
        <begin position="203"/>
        <end position="245"/>
    </location>
</feature>
<dbReference type="Proteomes" id="UP000565572">
    <property type="component" value="Unassembled WGS sequence"/>
</dbReference>
<keyword evidence="2" id="KW-0472">Membrane</keyword>
<feature type="transmembrane region" description="Helical" evidence="2">
    <location>
        <begin position="72"/>
        <end position="93"/>
    </location>
</feature>
<accession>A0A7W5JXI7</accession>
<keyword evidence="4" id="KW-1185">Reference proteome</keyword>
<dbReference type="AlphaFoldDB" id="A0A7W5JXI7"/>
<keyword evidence="2" id="KW-1133">Transmembrane helix</keyword>
<evidence type="ECO:0000256" key="2">
    <source>
        <dbReference type="SAM" id="Phobius"/>
    </source>
</evidence>
<gene>
    <name evidence="3" type="ORF">FHX39_003054</name>
</gene>
<reference evidence="3 4" key="1">
    <citation type="submission" date="2020-08" db="EMBL/GenBank/DDBJ databases">
        <title>Sequencing the genomes of 1000 actinobacteria strains.</title>
        <authorList>
            <person name="Klenk H.-P."/>
        </authorList>
    </citation>
    <scope>NUCLEOTIDE SEQUENCE [LARGE SCALE GENOMIC DNA]</scope>
    <source>
        <strain evidence="3 4">DSM 11053</strain>
    </source>
</reference>
<name>A0A7W5JXI7_9ACTN</name>
<organism evidence="3 4">
    <name type="scientific">Microlunatus antarcticus</name>
    <dbReference type="NCBI Taxonomy" id="53388"/>
    <lineage>
        <taxon>Bacteria</taxon>
        <taxon>Bacillati</taxon>
        <taxon>Actinomycetota</taxon>
        <taxon>Actinomycetes</taxon>
        <taxon>Propionibacteriales</taxon>
        <taxon>Propionibacteriaceae</taxon>
        <taxon>Microlunatus</taxon>
    </lineage>
</organism>
<protein>
    <submittedName>
        <fullName evidence="3">ElaB/YqjD/DUF883 family membrane-anchored ribosome-binding protein</fullName>
    </submittedName>
</protein>